<organism evidence="17 18">
    <name type="scientific">Coffea arabica</name>
    <name type="common">Arabian coffee</name>
    <dbReference type="NCBI Taxonomy" id="13443"/>
    <lineage>
        <taxon>Eukaryota</taxon>
        <taxon>Viridiplantae</taxon>
        <taxon>Streptophyta</taxon>
        <taxon>Embryophyta</taxon>
        <taxon>Tracheophyta</taxon>
        <taxon>Spermatophyta</taxon>
        <taxon>Magnoliopsida</taxon>
        <taxon>eudicotyledons</taxon>
        <taxon>Gunneridae</taxon>
        <taxon>Pentapetalae</taxon>
        <taxon>asterids</taxon>
        <taxon>lamiids</taxon>
        <taxon>Gentianales</taxon>
        <taxon>Rubiaceae</taxon>
        <taxon>Ixoroideae</taxon>
        <taxon>Gardenieae complex</taxon>
        <taxon>Bertiereae - Coffeeae clade</taxon>
        <taxon>Coffeeae</taxon>
        <taxon>Coffea</taxon>
    </lineage>
</organism>
<keyword evidence="12 15" id="KW-0472">Membrane</keyword>
<reference evidence="18" key="2">
    <citation type="submission" date="2025-08" db="UniProtKB">
        <authorList>
            <consortium name="RefSeq"/>
        </authorList>
    </citation>
    <scope>IDENTIFICATION</scope>
    <source>
        <tissue evidence="18">Leaves</tissue>
    </source>
</reference>
<keyword evidence="6 15" id="KW-0812">Transmembrane</keyword>
<dbReference type="GO" id="GO:0016020">
    <property type="term" value="C:membrane"/>
    <property type="evidence" value="ECO:0007669"/>
    <property type="project" value="UniProtKB-SubCell"/>
</dbReference>
<dbReference type="PANTHER" id="PTHR46719">
    <property type="entry name" value="TRANSCRIPTION FACTOR C2H2 FAMILY-RELATED"/>
    <property type="match status" value="1"/>
</dbReference>
<keyword evidence="10" id="KW-0862">Zinc</keyword>
<evidence type="ECO:0000256" key="14">
    <source>
        <dbReference type="PROSITE-ProRule" id="PRU00175"/>
    </source>
</evidence>
<evidence type="ECO:0000313" key="18">
    <source>
        <dbReference type="RefSeq" id="XP_027109526.1"/>
    </source>
</evidence>
<dbReference type="OrthoDB" id="8062037at2759"/>
<proteinExistence type="inferred from homology"/>
<dbReference type="FunFam" id="3.30.40.10:FF:000187">
    <property type="entry name" value="E3 ubiquitin-protein ligase ATL6"/>
    <property type="match status" value="1"/>
</dbReference>
<comment type="similarity">
    <text evidence="13">Belongs to the RING-type zinc finger family. ATL subfamily.</text>
</comment>
<keyword evidence="5" id="KW-0808">Transferase</keyword>
<dbReference type="GO" id="GO:0008270">
    <property type="term" value="F:zinc ion binding"/>
    <property type="evidence" value="ECO:0007669"/>
    <property type="project" value="UniProtKB-KW"/>
</dbReference>
<keyword evidence="17" id="KW-1185">Reference proteome</keyword>
<dbReference type="InterPro" id="IPR045899">
    <property type="entry name" value="ATL71-like"/>
</dbReference>
<gene>
    <name evidence="18" type="primary">LOC113729426</name>
</gene>
<dbReference type="RefSeq" id="XP_027109526.1">
    <property type="nucleotide sequence ID" value="XM_027253725.2"/>
</dbReference>
<feature type="transmembrane region" description="Helical" evidence="15">
    <location>
        <begin position="27"/>
        <end position="49"/>
    </location>
</feature>
<evidence type="ECO:0000256" key="2">
    <source>
        <dbReference type="ARBA" id="ARBA00004167"/>
    </source>
</evidence>
<evidence type="ECO:0000256" key="4">
    <source>
        <dbReference type="ARBA" id="ARBA00012483"/>
    </source>
</evidence>
<dbReference type="GeneID" id="113729426"/>
<comment type="subcellular location">
    <subcellularLocation>
        <location evidence="2">Membrane</location>
        <topology evidence="2">Single-pass membrane protein</topology>
    </subcellularLocation>
</comment>
<dbReference type="Proteomes" id="UP001652660">
    <property type="component" value="Chromosome 2e"/>
</dbReference>
<protein>
    <recommendedName>
        <fullName evidence="4">RING-type E3 ubiquitin transferase</fullName>
        <ecNumber evidence="4">2.3.2.27</ecNumber>
    </recommendedName>
</protein>
<evidence type="ECO:0000256" key="6">
    <source>
        <dbReference type="ARBA" id="ARBA00022692"/>
    </source>
</evidence>
<sequence>MNSTTVDNSSSRRSNSINFSKGAIDDVAYSIGFSLLLLVVLVIISYISYKCNRLSSYSSTANFSFYRTHDDDSITAQQLGGLDKATLVNYPKLLYSQAKPHKGDDPAASACSICLSDYKETDMLRLLPDCGHIFHLKCIDPWLMLHPTCPICRSSPLPTPLAEVVPMSMHQN</sequence>
<evidence type="ECO:0000259" key="16">
    <source>
        <dbReference type="PROSITE" id="PS50089"/>
    </source>
</evidence>
<keyword evidence="11 15" id="KW-1133">Transmembrane helix</keyword>
<dbReference type="PANTHER" id="PTHR46719:SF7">
    <property type="entry name" value="RING-H2 FINGER PROTEIN ATL71-RELATED"/>
    <property type="match status" value="1"/>
</dbReference>
<dbReference type="InterPro" id="IPR013083">
    <property type="entry name" value="Znf_RING/FYVE/PHD"/>
</dbReference>
<evidence type="ECO:0000313" key="17">
    <source>
        <dbReference type="Proteomes" id="UP001652660"/>
    </source>
</evidence>
<evidence type="ECO:0000256" key="5">
    <source>
        <dbReference type="ARBA" id="ARBA00022679"/>
    </source>
</evidence>
<accession>A0A6P6W4P8</accession>
<keyword evidence="7" id="KW-0479">Metal-binding</keyword>
<comment type="catalytic activity">
    <reaction evidence="1">
        <text>S-ubiquitinyl-[E2 ubiquitin-conjugating enzyme]-L-cysteine + [acceptor protein]-L-lysine = [E2 ubiquitin-conjugating enzyme]-L-cysteine + N(6)-ubiquitinyl-[acceptor protein]-L-lysine.</text>
        <dbReference type="EC" id="2.3.2.27"/>
    </reaction>
</comment>
<keyword evidence="9" id="KW-0833">Ubl conjugation pathway</keyword>
<evidence type="ECO:0000256" key="10">
    <source>
        <dbReference type="ARBA" id="ARBA00022833"/>
    </source>
</evidence>
<dbReference type="SUPFAM" id="SSF57850">
    <property type="entry name" value="RING/U-box"/>
    <property type="match status" value="1"/>
</dbReference>
<dbReference type="InterPro" id="IPR001841">
    <property type="entry name" value="Znf_RING"/>
</dbReference>
<dbReference type="SMART" id="SM00184">
    <property type="entry name" value="RING"/>
    <property type="match status" value="1"/>
</dbReference>
<comment type="pathway">
    <text evidence="3">Protein modification; protein ubiquitination.</text>
</comment>
<name>A0A6P6W4P8_COFAR</name>
<dbReference type="Gene3D" id="3.30.40.10">
    <property type="entry name" value="Zinc/RING finger domain, C3HC4 (zinc finger)"/>
    <property type="match status" value="1"/>
</dbReference>
<feature type="domain" description="RING-type" evidence="16">
    <location>
        <begin position="111"/>
        <end position="153"/>
    </location>
</feature>
<evidence type="ECO:0000256" key="9">
    <source>
        <dbReference type="ARBA" id="ARBA00022786"/>
    </source>
</evidence>
<evidence type="ECO:0000256" key="15">
    <source>
        <dbReference type="SAM" id="Phobius"/>
    </source>
</evidence>
<reference evidence="17" key="1">
    <citation type="journal article" date="2025" name="Foods">
        <title>Unveiling the Microbial Signatures of Arabica Coffee Cherries: Insights into Ripeness Specific Diversity, Functional Traits, and Implications for Quality and Safety.</title>
        <authorList>
            <consortium name="RefSeq"/>
            <person name="Tenea G.N."/>
            <person name="Cifuentes V."/>
            <person name="Reyes P."/>
            <person name="Cevallos-Vallejos M."/>
        </authorList>
    </citation>
    <scope>NUCLEOTIDE SEQUENCE [LARGE SCALE GENOMIC DNA]</scope>
</reference>
<dbReference type="AlphaFoldDB" id="A0A6P6W4P8"/>
<keyword evidence="8 14" id="KW-0863">Zinc-finger</keyword>
<dbReference type="EC" id="2.3.2.27" evidence="4"/>
<dbReference type="Pfam" id="PF13639">
    <property type="entry name" value="zf-RING_2"/>
    <property type="match status" value="1"/>
</dbReference>
<dbReference type="GO" id="GO:0061630">
    <property type="term" value="F:ubiquitin protein ligase activity"/>
    <property type="evidence" value="ECO:0007669"/>
    <property type="project" value="UniProtKB-EC"/>
</dbReference>
<dbReference type="PROSITE" id="PS50089">
    <property type="entry name" value="ZF_RING_2"/>
    <property type="match status" value="1"/>
</dbReference>
<evidence type="ECO:0000256" key="1">
    <source>
        <dbReference type="ARBA" id="ARBA00000900"/>
    </source>
</evidence>
<evidence type="ECO:0000256" key="11">
    <source>
        <dbReference type="ARBA" id="ARBA00022989"/>
    </source>
</evidence>
<evidence type="ECO:0000256" key="12">
    <source>
        <dbReference type="ARBA" id="ARBA00023136"/>
    </source>
</evidence>
<evidence type="ECO:0000256" key="8">
    <source>
        <dbReference type="ARBA" id="ARBA00022771"/>
    </source>
</evidence>
<evidence type="ECO:0000256" key="13">
    <source>
        <dbReference type="ARBA" id="ARBA00024209"/>
    </source>
</evidence>
<dbReference type="CDD" id="cd16461">
    <property type="entry name" value="RING-H2_EL5-like"/>
    <property type="match status" value="1"/>
</dbReference>
<evidence type="ECO:0000256" key="3">
    <source>
        <dbReference type="ARBA" id="ARBA00004906"/>
    </source>
</evidence>
<evidence type="ECO:0000256" key="7">
    <source>
        <dbReference type="ARBA" id="ARBA00022723"/>
    </source>
</evidence>